<evidence type="ECO:0000256" key="10">
    <source>
        <dbReference type="HAMAP-Rule" id="MF_01219"/>
    </source>
</evidence>
<dbReference type="EMBL" id="FNJU01000002">
    <property type="protein sequence ID" value="SDP27236.1"/>
    <property type="molecule type" value="Genomic_DNA"/>
</dbReference>
<dbReference type="PANTHER" id="PTHR11608:SF0">
    <property type="entry name" value="BIFUNCTIONAL PROTEIN PYRR"/>
    <property type="match status" value="1"/>
</dbReference>
<sequence length="180" mass="20099">MVEKAIVLDNQAIRRALTRIAHEIIERNKGIEDSILVGIKTRGIHLANRIAEKIHQIEGSHIPIGELDITLYRDDLTKKTSNLEPEVKGSDIPYDISNKKVILVDDVLFTGRTVRAAMDALVDIGRPAQIQLAVLVDRGHRELPIRADFVGKNIPTASSEKIVVELDEIDHVDQVSIHEK</sequence>
<dbReference type="NCBIfam" id="NF003545">
    <property type="entry name" value="PRK05205.1-1"/>
    <property type="match status" value="1"/>
</dbReference>
<evidence type="ECO:0000256" key="7">
    <source>
        <dbReference type="ARBA" id="ARBA00053556"/>
    </source>
</evidence>
<evidence type="ECO:0000259" key="11">
    <source>
        <dbReference type="Pfam" id="PF00156"/>
    </source>
</evidence>
<dbReference type="OrthoDB" id="9802227at2"/>
<dbReference type="InterPro" id="IPR050137">
    <property type="entry name" value="PyrR_bifunctional"/>
</dbReference>
<proteinExistence type="inferred from homology"/>
<dbReference type="Proteomes" id="UP000199159">
    <property type="component" value="Unassembled WGS sequence"/>
</dbReference>
<keyword evidence="6 10" id="KW-0804">Transcription</keyword>
<dbReference type="AlphaFoldDB" id="A0A1H0RDX2"/>
<dbReference type="HAMAP" id="MF_01219">
    <property type="entry name" value="PyrR"/>
    <property type="match status" value="1"/>
</dbReference>
<comment type="similarity">
    <text evidence="1 10">Belongs to the purine/pyrimidine phosphoribosyltransferase family. PyrR subfamily.</text>
</comment>
<organism evidence="12 13">
    <name type="scientific">Litchfieldia salsa</name>
    <dbReference type="NCBI Taxonomy" id="930152"/>
    <lineage>
        <taxon>Bacteria</taxon>
        <taxon>Bacillati</taxon>
        <taxon>Bacillota</taxon>
        <taxon>Bacilli</taxon>
        <taxon>Bacillales</taxon>
        <taxon>Bacillaceae</taxon>
        <taxon>Litchfieldia</taxon>
    </lineage>
</organism>
<evidence type="ECO:0000256" key="2">
    <source>
        <dbReference type="ARBA" id="ARBA00022472"/>
    </source>
</evidence>
<dbReference type="NCBIfam" id="NF003547">
    <property type="entry name" value="PRK05205.1-3"/>
    <property type="match status" value="1"/>
</dbReference>
<dbReference type="CDD" id="cd06223">
    <property type="entry name" value="PRTases_typeI"/>
    <property type="match status" value="1"/>
</dbReference>
<comment type="subunit">
    <text evidence="9 10">Homodimer and homohexamer; in equilibrium.</text>
</comment>
<evidence type="ECO:0000256" key="3">
    <source>
        <dbReference type="ARBA" id="ARBA00022676"/>
    </source>
</evidence>
<evidence type="ECO:0000256" key="8">
    <source>
        <dbReference type="ARBA" id="ARBA00056018"/>
    </source>
</evidence>
<dbReference type="GO" id="GO:0003723">
    <property type="term" value="F:RNA binding"/>
    <property type="evidence" value="ECO:0007669"/>
    <property type="project" value="UniProtKB-UniRule"/>
</dbReference>
<dbReference type="NCBIfam" id="NF003549">
    <property type="entry name" value="PRK05205.1-5"/>
    <property type="match status" value="1"/>
</dbReference>
<evidence type="ECO:0000256" key="1">
    <source>
        <dbReference type="ARBA" id="ARBA00005565"/>
    </source>
</evidence>
<dbReference type="PANTHER" id="PTHR11608">
    <property type="entry name" value="BIFUNCTIONAL PROTEIN PYRR"/>
    <property type="match status" value="1"/>
</dbReference>
<evidence type="ECO:0000256" key="6">
    <source>
        <dbReference type="ARBA" id="ARBA00023163"/>
    </source>
</evidence>
<keyword evidence="13" id="KW-1185">Reference proteome</keyword>
<dbReference type="InterPro" id="IPR000836">
    <property type="entry name" value="PRTase_dom"/>
</dbReference>
<dbReference type="Gene3D" id="3.40.50.2020">
    <property type="match status" value="1"/>
</dbReference>
<feature type="short sequence motif" description="PRPP-binding" evidence="10">
    <location>
        <begin position="101"/>
        <end position="113"/>
    </location>
</feature>
<dbReference type="EC" id="2.4.2.9" evidence="10"/>
<reference evidence="13" key="1">
    <citation type="submission" date="2016-10" db="EMBL/GenBank/DDBJ databases">
        <authorList>
            <person name="Varghese N."/>
            <person name="Submissions S."/>
        </authorList>
    </citation>
    <scope>NUCLEOTIDE SEQUENCE [LARGE SCALE GENOMIC DNA]</scope>
    <source>
        <strain evidence="13">IBRC-M10078</strain>
    </source>
</reference>
<dbReference type="STRING" id="930152.SAMN05216565_102147"/>
<feature type="domain" description="Phosphoribosyltransferase" evidence="11">
    <location>
        <begin position="7"/>
        <end position="158"/>
    </location>
</feature>
<evidence type="ECO:0000256" key="4">
    <source>
        <dbReference type="ARBA" id="ARBA00022679"/>
    </source>
</evidence>
<evidence type="ECO:0000256" key="9">
    <source>
        <dbReference type="ARBA" id="ARBA00063792"/>
    </source>
</evidence>
<dbReference type="FunFam" id="3.40.50.2020:FF:000020">
    <property type="entry name" value="Bifunctional protein PyrR"/>
    <property type="match status" value="1"/>
</dbReference>
<dbReference type="SUPFAM" id="SSF53271">
    <property type="entry name" value="PRTase-like"/>
    <property type="match status" value="1"/>
</dbReference>
<keyword evidence="5 10" id="KW-0805">Transcription regulation</keyword>
<name>A0A1H0RDX2_9BACI</name>
<dbReference type="RefSeq" id="WP_090850407.1">
    <property type="nucleotide sequence ID" value="NZ_FNJU01000002.1"/>
</dbReference>
<dbReference type="GO" id="GO:0004845">
    <property type="term" value="F:uracil phosphoribosyltransferase activity"/>
    <property type="evidence" value="ECO:0007669"/>
    <property type="project" value="UniProtKB-UniRule"/>
</dbReference>
<keyword evidence="2 10" id="KW-0806">Transcription termination</keyword>
<dbReference type="Pfam" id="PF00156">
    <property type="entry name" value="Pribosyltran"/>
    <property type="match status" value="1"/>
</dbReference>
<keyword evidence="4 10" id="KW-0808">Transferase</keyword>
<evidence type="ECO:0000313" key="13">
    <source>
        <dbReference type="Proteomes" id="UP000199159"/>
    </source>
</evidence>
<dbReference type="GO" id="GO:0006353">
    <property type="term" value="P:DNA-templated transcription termination"/>
    <property type="evidence" value="ECO:0007669"/>
    <property type="project" value="UniProtKB-UniRule"/>
</dbReference>
<keyword evidence="10" id="KW-0694">RNA-binding</keyword>
<comment type="function">
    <text evidence="7 10">Regulates transcriptional attenuation of the pyrimidine nucleotide (pyr) operon by binding in a uridine-dependent manner to specific sites on pyr mRNA. This disrupts an antiterminator hairpin in the RNA and favors formation of a downstream transcription terminator, leading to a reduced expression of downstream genes.</text>
</comment>
<comment type="catalytic activity">
    <reaction evidence="10">
        <text>UMP + diphosphate = 5-phospho-alpha-D-ribose 1-diphosphate + uracil</text>
        <dbReference type="Rhea" id="RHEA:13017"/>
        <dbReference type="ChEBI" id="CHEBI:17568"/>
        <dbReference type="ChEBI" id="CHEBI:33019"/>
        <dbReference type="ChEBI" id="CHEBI:57865"/>
        <dbReference type="ChEBI" id="CHEBI:58017"/>
        <dbReference type="EC" id="2.4.2.9"/>
    </reaction>
</comment>
<protein>
    <recommendedName>
        <fullName evidence="10">Bifunctional protein PyrR</fullName>
    </recommendedName>
    <domain>
        <recommendedName>
            <fullName evidence="10">Pyrimidine operon regulatory protein</fullName>
        </recommendedName>
    </domain>
    <domain>
        <recommendedName>
            <fullName evidence="10">Uracil phosphoribosyltransferase</fullName>
            <shortName evidence="10">UPRTase</shortName>
            <ecNumber evidence="10">2.4.2.9</ecNumber>
        </recommendedName>
    </domain>
</protein>
<evidence type="ECO:0000256" key="5">
    <source>
        <dbReference type="ARBA" id="ARBA00023015"/>
    </source>
</evidence>
<keyword evidence="3 10" id="KW-0328">Glycosyltransferase</keyword>
<gene>
    <name evidence="10" type="primary">pyrR</name>
    <name evidence="12" type="ORF">SAMN05216565_102147</name>
</gene>
<evidence type="ECO:0000313" key="12">
    <source>
        <dbReference type="EMBL" id="SDP27236.1"/>
    </source>
</evidence>
<dbReference type="InterPro" id="IPR029057">
    <property type="entry name" value="PRTase-like"/>
</dbReference>
<comment type="function">
    <text evidence="8 10">Also displays a weak uracil phosphoribosyltransferase activity which is not physiologically significant.</text>
</comment>
<dbReference type="InterPro" id="IPR023050">
    <property type="entry name" value="PyrR"/>
</dbReference>
<accession>A0A1H0RDX2</accession>
<dbReference type="NCBIfam" id="NF003548">
    <property type="entry name" value="PRK05205.1-4"/>
    <property type="match status" value="1"/>
</dbReference>